<evidence type="ECO:0000313" key="3">
    <source>
        <dbReference type="Proteomes" id="UP000230775"/>
    </source>
</evidence>
<keyword evidence="1" id="KW-0812">Transmembrane</keyword>
<evidence type="ECO:0000256" key="1">
    <source>
        <dbReference type="SAM" id="Phobius"/>
    </source>
</evidence>
<sequence>MNLFRKNLKLIIFLGFICILFGIIKFLFSSKKTNEIIPVLPTPTISPVINVTETPLPIATTDPEVKEFYKKLEQDTYKGFPLFDYLPYETDNWKITYIKSLQLEVTLKKDTPAIRQEVLDWIKSKGVDPVTHTIEWIPPK</sequence>
<feature type="transmembrane region" description="Helical" evidence="1">
    <location>
        <begin position="7"/>
        <end position="28"/>
    </location>
</feature>
<protein>
    <submittedName>
        <fullName evidence="2">Uncharacterized protein</fullName>
    </submittedName>
</protein>
<evidence type="ECO:0000313" key="2">
    <source>
        <dbReference type="EMBL" id="PIS14872.1"/>
    </source>
</evidence>
<gene>
    <name evidence="2" type="ORF">COT64_00295</name>
</gene>
<comment type="caution">
    <text evidence="2">The sequence shown here is derived from an EMBL/GenBank/DDBJ whole genome shotgun (WGS) entry which is preliminary data.</text>
</comment>
<dbReference type="Proteomes" id="UP000230775">
    <property type="component" value="Unassembled WGS sequence"/>
</dbReference>
<dbReference type="AlphaFoldDB" id="A0A2H0WQD2"/>
<dbReference type="EMBL" id="PEZI01000007">
    <property type="protein sequence ID" value="PIS14872.1"/>
    <property type="molecule type" value="Genomic_DNA"/>
</dbReference>
<accession>A0A2H0WQD2</accession>
<keyword evidence="1" id="KW-0472">Membrane</keyword>
<organism evidence="2 3">
    <name type="scientific">Candidatus Shapirobacteria bacterium CG09_land_8_20_14_0_10_39_12</name>
    <dbReference type="NCBI Taxonomy" id="1974885"/>
    <lineage>
        <taxon>Bacteria</taxon>
        <taxon>Candidatus Shapironibacteriota</taxon>
    </lineage>
</organism>
<proteinExistence type="predicted"/>
<name>A0A2H0WQD2_9BACT</name>
<keyword evidence="1" id="KW-1133">Transmembrane helix</keyword>
<reference evidence="3" key="1">
    <citation type="submission" date="2017-09" db="EMBL/GenBank/DDBJ databases">
        <title>Depth-based differentiation of microbial function through sediment-hosted aquifers and enrichment of novel symbionts in the deep terrestrial subsurface.</title>
        <authorList>
            <person name="Probst A.J."/>
            <person name="Ladd B."/>
            <person name="Jarett J.K."/>
            <person name="Geller-Mcgrath D.E."/>
            <person name="Sieber C.M.K."/>
            <person name="Emerson J.B."/>
            <person name="Anantharaman K."/>
            <person name="Thomas B.C."/>
            <person name="Malmstrom R."/>
            <person name="Stieglmeier M."/>
            <person name="Klingl A."/>
            <person name="Woyke T."/>
            <person name="Ryan C.M."/>
            <person name="Banfield J.F."/>
        </authorList>
    </citation>
    <scope>NUCLEOTIDE SEQUENCE [LARGE SCALE GENOMIC DNA]</scope>
</reference>